<feature type="domain" description="Methyltransferase type 11" evidence="1">
    <location>
        <begin position="18"/>
        <end position="123"/>
    </location>
</feature>
<dbReference type="EMBL" id="CAEZWM010000024">
    <property type="protein sequence ID" value="CAB4649931.1"/>
    <property type="molecule type" value="Genomic_DNA"/>
</dbReference>
<dbReference type="InterPro" id="IPR029063">
    <property type="entry name" value="SAM-dependent_MTases_sf"/>
</dbReference>
<dbReference type="EMBL" id="CAEZZU010000012">
    <property type="protein sequence ID" value="CAB4769455.1"/>
    <property type="molecule type" value="Genomic_DNA"/>
</dbReference>
<dbReference type="Pfam" id="PF08241">
    <property type="entry name" value="Methyltransf_11"/>
    <property type="match status" value="1"/>
</dbReference>
<dbReference type="GO" id="GO:0008757">
    <property type="term" value="F:S-adenosylmethionine-dependent methyltransferase activity"/>
    <property type="evidence" value="ECO:0007669"/>
    <property type="project" value="InterPro"/>
</dbReference>
<dbReference type="EMBL" id="CAFBPF010000091">
    <property type="protein sequence ID" value="CAB5012751.1"/>
    <property type="molecule type" value="Genomic_DNA"/>
</dbReference>
<gene>
    <name evidence="2" type="ORF">UFOPK2242_00341</name>
    <name evidence="3" type="ORF">UFOPK2925_00187</name>
    <name evidence="4" type="ORF">UFOPK4071_00806</name>
</gene>
<dbReference type="PANTHER" id="PTHR43591">
    <property type="entry name" value="METHYLTRANSFERASE"/>
    <property type="match status" value="1"/>
</dbReference>
<accession>A0A6J6VF54</accession>
<evidence type="ECO:0000313" key="2">
    <source>
        <dbReference type="EMBL" id="CAB4649931.1"/>
    </source>
</evidence>
<name>A0A6J6VF54_9ZZZZ</name>
<sequence>MLTVDFDRIGLRTGDRILDMGCGGGRHAFEAWRRGATVVALDYSESELKDVRGIIGGMIAAGEIPGNPMEAAGGVCNGDALNLPFPDNSFDIVIASEVLEHLWADDRAIAELTRVLKPGGRMAVTVPNRFPERICWALDDKYHDTPGGHVRIYRRADLEAKLRRTGLTLEGHGFAHALHSPYWWIRCAGGVQESDRFFARKYHDMLVYQLMKQPKWLNSIDNALNPVLGKSVILYSRKAAA</sequence>
<evidence type="ECO:0000313" key="3">
    <source>
        <dbReference type="EMBL" id="CAB4769455.1"/>
    </source>
</evidence>
<dbReference type="SUPFAM" id="SSF53335">
    <property type="entry name" value="S-adenosyl-L-methionine-dependent methyltransferases"/>
    <property type="match status" value="1"/>
</dbReference>
<dbReference type="InterPro" id="IPR013216">
    <property type="entry name" value="Methyltransf_11"/>
</dbReference>
<dbReference type="AlphaFoldDB" id="A0A6J6VF54"/>
<protein>
    <submittedName>
        <fullName evidence="3">Unannotated protein</fullName>
    </submittedName>
</protein>
<evidence type="ECO:0000259" key="1">
    <source>
        <dbReference type="Pfam" id="PF08241"/>
    </source>
</evidence>
<proteinExistence type="predicted"/>
<evidence type="ECO:0000313" key="4">
    <source>
        <dbReference type="EMBL" id="CAB5012751.1"/>
    </source>
</evidence>
<organism evidence="3">
    <name type="scientific">freshwater metagenome</name>
    <dbReference type="NCBI Taxonomy" id="449393"/>
    <lineage>
        <taxon>unclassified sequences</taxon>
        <taxon>metagenomes</taxon>
        <taxon>ecological metagenomes</taxon>
    </lineage>
</organism>
<dbReference type="PANTHER" id="PTHR43591:SF24">
    <property type="entry name" value="2-METHOXY-6-POLYPRENYL-1,4-BENZOQUINOL METHYLASE, MITOCHONDRIAL"/>
    <property type="match status" value="1"/>
</dbReference>
<reference evidence="3" key="1">
    <citation type="submission" date="2020-05" db="EMBL/GenBank/DDBJ databases">
        <authorList>
            <person name="Chiriac C."/>
            <person name="Salcher M."/>
            <person name="Ghai R."/>
            <person name="Kavagutti S V."/>
        </authorList>
    </citation>
    <scope>NUCLEOTIDE SEQUENCE</scope>
</reference>
<dbReference type="CDD" id="cd02440">
    <property type="entry name" value="AdoMet_MTases"/>
    <property type="match status" value="1"/>
</dbReference>
<dbReference type="Gene3D" id="3.40.50.150">
    <property type="entry name" value="Vaccinia Virus protein VP39"/>
    <property type="match status" value="1"/>
</dbReference>